<comment type="caution">
    <text evidence="3">The sequence shown here is derived from an EMBL/GenBank/DDBJ whole genome shotgun (WGS) entry which is preliminary data.</text>
</comment>
<feature type="compositionally biased region" description="Pro residues" evidence="1">
    <location>
        <begin position="104"/>
        <end position="116"/>
    </location>
</feature>
<evidence type="ECO:0000313" key="3">
    <source>
        <dbReference type="EMBL" id="GGF39858.1"/>
    </source>
</evidence>
<protein>
    <recommendedName>
        <fullName evidence="5">DUF11 domain-containing protein</fullName>
    </recommendedName>
</protein>
<gene>
    <name evidence="3" type="ORF">GCM10011399_35960</name>
</gene>
<evidence type="ECO:0000313" key="4">
    <source>
        <dbReference type="Proteomes" id="UP000598775"/>
    </source>
</evidence>
<sequence length="396" mass="39714">MDCLASTGLSVAGWLVLGTSAIGLGLVAWLVVRLQVRRGAAGAGLVCILVAAALLAGSIAPQPARASAQATCNGQSGSAHGGGGSGAAGQGSPLVTGSQTATPTPLPSATTPPTPVSTPTATPTPTDPIDLALSSKVSVAIVRDTIPTPINYQLTVSNTSSTDSTAPIVVKIAKNTAADAGGMLYVGPDWLMDTTTDPLNYLATYSKPIAAGTISPELTVLYVAVTTAGSDLELSASIEPGSGGDTNATNNSVTSTIKQISAFIDLVPLASVTPTTVKHGTPTVVAYTVTVANIQTHASEPGTVVRVRKHAEDGGGGISVTGVGWSVDFDSDPDNYVLTYSLAVAASGSSNPVTITYPEWTTATLFPVILSSTIDSDSGGDNNPGNNTRVINLLTS</sequence>
<proteinExistence type="predicted"/>
<evidence type="ECO:0000256" key="1">
    <source>
        <dbReference type="SAM" id="MobiDB-lite"/>
    </source>
</evidence>
<feature type="transmembrane region" description="Helical" evidence="2">
    <location>
        <begin position="12"/>
        <end position="32"/>
    </location>
</feature>
<evidence type="ECO:0000256" key="2">
    <source>
        <dbReference type="SAM" id="Phobius"/>
    </source>
</evidence>
<organism evidence="3 4">
    <name type="scientific">Subtercola lobariae</name>
    <dbReference type="NCBI Taxonomy" id="1588641"/>
    <lineage>
        <taxon>Bacteria</taxon>
        <taxon>Bacillati</taxon>
        <taxon>Actinomycetota</taxon>
        <taxon>Actinomycetes</taxon>
        <taxon>Micrococcales</taxon>
        <taxon>Microbacteriaceae</taxon>
        <taxon>Subtercola</taxon>
    </lineage>
</organism>
<evidence type="ECO:0008006" key="5">
    <source>
        <dbReference type="Google" id="ProtNLM"/>
    </source>
</evidence>
<feature type="region of interest" description="Disordered" evidence="1">
    <location>
        <begin position="70"/>
        <end position="129"/>
    </location>
</feature>
<feature type="compositionally biased region" description="Gly residues" evidence="1">
    <location>
        <begin position="79"/>
        <end position="89"/>
    </location>
</feature>
<keyword evidence="2" id="KW-1133">Transmembrane helix</keyword>
<dbReference type="Proteomes" id="UP000598775">
    <property type="component" value="Unassembled WGS sequence"/>
</dbReference>
<feature type="transmembrane region" description="Helical" evidence="2">
    <location>
        <begin position="39"/>
        <end position="60"/>
    </location>
</feature>
<reference evidence="3 4" key="1">
    <citation type="journal article" date="2014" name="Int. J. Syst. Evol. Microbiol.">
        <title>Complete genome sequence of Corynebacterium casei LMG S-19264T (=DSM 44701T), isolated from a smear-ripened cheese.</title>
        <authorList>
            <consortium name="US DOE Joint Genome Institute (JGI-PGF)"/>
            <person name="Walter F."/>
            <person name="Albersmeier A."/>
            <person name="Kalinowski J."/>
            <person name="Ruckert C."/>
        </authorList>
    </citation>
    <scope>NUCLEOTIDE SEQUENCE [LARGE SCALE GENOMIC DNA]</scope>
    <source>
        <strain evidence="3 4">CGMCC 1.12976</strain>
    </source>
</reference>
<name>A0A917BES1_9MICO</name>
<feature type="compositionally biased region" description="Low complexity" evidence="1">
    <location>
        <begin position="117"/>
        <end position="128"/>
    </location>
</feature>
<dbReference type="EMBL" id="BMGP01000007">
    <property type="protein sequence ID" value="GGF39858.1"/>
    <property type="molecule type" value="Genomic_DNA"/>
</dbReference>
<dbReference type="RefSeq" id="WP_188680834.1">
    <property type="nucleotide sequence ID" value="NZ_BMGP01000007.1"/>
</dbReference>
<accession>A0A917BES1</accession>
<keyword evidence="2" id="KW-0812">Transmembrane</keyword>
<keyword evidence="2" id="KW-0472">Membrane</keyword>
<dbReference type="AlphaFoldDB" id="A0A917BES1"/>
<keyword evidence="4" id="KW-1185">Reference proteome</keyword>